<evidence type="ECO:0000313" key="2">
    <source>
        <dbReference type="Ensembl" id="ENSRBIP00000037085.1"/>
    </source>
</evidence>
<dbReference type="Proteomes" id="UP000233180">
    <property type="component" value="Unassembled WGS sequence"/>
</dbReference>
<reference evidence="2" key="2">
    <citation type="submission" date="2025-08" db="UniProtKB">
        <authorList>
            <consortium name="Ensembl"/>
        </authorList>
    </citation>
    <scope>IDENTIFICATION</scope>
</reference>
<feature type="transmembrane region" description="Helical" evidence="1">
    <location>
        <begin position="43"/>
        <end position="65"/>
    </location>
</feature>
<sequence>MLLKHIKHRRKSKLCTVISAQQNPNRESKNRDPQNSRGSILRIFFLPFLLLFFPPPFLSFLPSFITSYLPTLLPFSFFAPL</sequence>
<dbReference type="GeneTree" id="ENSGT00910000147856"/>
<organism evidence="2 3">
    <name type="scientific">Rhinopithecus bieti</name>
    <name type="common">Black snub-nosed monkey</name>
    <name type="synonym">Pygathrix bieti</name>
    <dbReference type="NCBI Taxonomy" id="61621"/>
    <lineage>
        <taxon>Eukaryota</taxon>
        <taxon>Metazoa</taxon>
        <taxon>Chordata</taxon>
        <taxon>Craniata</taxon>
        <taxon>Vertebrata</taxon>
        <taxon>Euteleostomi</taxon>
        <taxon>Mammalia</taxon>
        <taxon>Eutheria</taxon>
        <taxon>Euarchontoglires</taxon>
        <taxon>Primates</taxon>
        <taxon>Haplorrhini</taxon>
        <taxon>Catarrhini</taxon>
        <taxon>Cercopithecidae</taxon>
        <taxon>Colobinae</taxon>
        <taxon>Rhinopithecus</taxon>
    </lineage>
</organism>
<dbReference type="AlphaFoldDB" id="A0A2K6MMS5"/>
<keyword evidence="1" id="KW-0812">Transmembrane</keyword>
<reference evidence="2" key="3">
    <citation type="submission" date="2025-09" db="UniProtKB">
        <authorList>
            <consortium name="Ensembl"/>
        </authorList>
    </citation>
    <scope>IDENTIFICATION</scope>
</reference>
<evidence type="ECO:0000313" key="3">
    <source>
        <dbReference type="Proteomes" id="UP000233180"/>
    </source>
</evidence>
<dbReference type="OMA" id="LYIYVPM"/>
<proteinExistence type="predicted"/>
<protein>
    <submittedName>
        <fullName evidence="2">Uncharacterized protein</fullName>
    </submittedName>
</protein>
<name>A0A2K6MMS5_RHIBE</name>
<evidence type="ECO:0000256" key="1">
    <source>
        <dbReference type="SAM" id="Phobius"/>
    </source>
</evidence>
<accession>A0A2K6MMS5</accession>
<dbReference type="Ensembl" id="ENSRBIT00000061096.1">
    <property type="protein sequence ID" value="ENSRBIP00000037085.1"/>
    <property type="gene ID" value="ENSRBIG00000042148.1"/>
</dbReference>
<keyword evidence="1" id="KW-1133">Transmembrane helix</keyword>
<keyword evidence="1" id="KW-0472">Membrane</keyword>
<reference evidence="2 3" key="1">
    <citation type="submission" date="2016-06" db="EMBL/GenBank/DDBJ databases">
        <title>Genome of Rhinopithecus bieti.</title>
        <authorList>
            <person name="Wu"/>
            <person name="C.-I. and Zhang"/>
            <person name="Y."/>
        </authorList>
    </citation>
    <scope>NUCLEOTIDE SEQUENCE</scope>
</reference>
<keyword evidence="3" id="KW-1185">Reference proteome</keyword>